<proteinExistence type="predicted"/>
<feature type="domain" description="PatG C-terminal" evidence="2">
    <location>
        <begin position="182"/>
        <end position="265"/>
    </location>
</feature>
<dbReference type="InterPro" id="IPR040483">
    <property type="entry name" value="PatG_dom"/>
</dbReference>
<gene>
    <name evidence="3" type="ordered locus">Marme_2707</name>
</gene>
<keyword evidence="4" id="KW-1185">Reference proteome</keyword>
<dbReference type="KEGG" id="mme:Marme_2707"/>
<name>F2JYA7_MARM1</name>
<dbReference type="eggNOG" id="ENOG503378A">
    <property type="taxonomic scope" value="Bacteria"/>
</dbReference>
<dbReference type="EMBL" id="CP002583">
    <property type="protein sequence ID" value="ADZ91938.1"/>
    <property type="molecule type" value="Genomic_DNA"/>
</dbReference>
<sequence length="270" mass="29930">MNTTNDISEQVGLHEGLDSEVIQRACHCTTAGCTCDSTQPVYALGELRPFFPSLDLQKEFAAAASSLNLKPDDYYGVFSYSYTDSSSGLSFRPYLYLAEKACWAYSINNVDTYLVVPRFQNELDALIDALNPSNSPQQSSLIGELGGLAPDGKCDDLRLPIVICNHVESNSTKDMAPISLQLNDGASNEHRAINFLVFNYAAILPKGLDLPKELLSLTYQPYQQTGRSLVELVLTYYEQGVEESYSCGIDVTDQYPFVDFPLRRYVPTNP</sequence>
<evidence type="ECO:0008006" key="5">
    <source>
        <dbReference type="Google" id="ProtNLM"/>
    </source>
</evidence>
<evidence type="ECO:0000259" key="2">
    <source>
        <dbReference type="Pfam" id="PF18065"/>
    </source>
</evidence>
<protein>
    <recommendedName>
        <fullName evidence="5">PatG domain-containing protein</fullName>
    </recommendedName>
</protein>
<evidence type="ECO:0000313" key="3">
    <source>
        <dbReference type="EMBL" id="ADZ91938.1"/>
    </source>
</evidence>
<feature type="domain" description="PatG" evidence="1">
    <location>
        <begin position="41"/>
        <end position="137"/>
    </location>
</feature>
<dbReference type="PATRIC" id="fig|717774.3.peg.2794"/>
<organism evidence="3 4">
    <name type="scientific">Marinomonas mediterranea (strain ATCC 700492 / JCM 21426 / NBRC 103028 / MMB-1)</name>
    <dbReference type="NCBI Taxonomy" id="717774"/>
    <lineage>
        <taxon>Bacteria</taxon>
        <taxon>Pseudomonadati</taxon>
        <taxon>Pseudomonadota</taxon>
        <taxon>Gammaproteobacteria</taxon>
        <taxon>Oceanospirillales</taxon>
        <taxon>Oceanospirillaceae</taxon>
        <taxon>Marinomonas</taxon>
    </lineage>
</organism>
<dbReference type="HOGENOM" id="CLU_1029750_0_0_6"/>
<dbReference type="InterPro" id="IPR040636">
    <property type="entry name" value="PatG_C"/>
</dbReference>
<dbReference type="AlphaFoldDB" id="F2JYA7"/>
<dbReference type="Proteomes" id="UP000001062">
    <property type="component" value="Chromosome"/>
</dbReference>
<evidence type="ECO:0000259" key="1">
    <source>
        <dbReference type="Pfam" id="PF18047"/>
    </source>
</evidence>
<dbReference type="Pfam" id="PF18047">
    <property type="entry name" value="PatG_D"/>
    <property type="match status" value="1"/>
</dbReference>
<dbReference type="RefSeq" id="WP_013661841.1">
    <property type="nucleotide sequence ID" value="NC_015276.1"/>
</dbReference>
<accession>F2JYA7</accession>
<reference evidence="3 4" key="1">
    <citation type="journal article" date="2012" name="Stand. Genomic Sci.">
        <title>Complete genome sequence of the melanogenic marine bacterium Marinomonas mediterranea type strain (MMB-1(T)).</title>
        <authorList>
            <person name="Lucas-Elio P."/>
            <person name="Goodwin L."/>
            <person name="Woyke T."/>
            <person name="Pitluck S."/>
            <person name="Nolan M."/>
            <person name="Kyrpides N.C."/>
            <person name="Detter J.C."/>
            <person name="Copeland A."/>
            <person name="Teshima H."/>
            <person name="Bruce D."/>
            <person name="Detter C."/>
            <person name="Tapia R."/>
            <person name="Han S."/>
            <person name="Land M.L."/>
            <person name="Ivanova N."/>
            <person name="Mikhailova N."/>
            <person name="Johnston A.W."/>
            <person name="Sanchez-Amat A."/>
        </authorList>
    </citation>
    <scope>NUCLEOTIDE SEQUENCE [LARGE SCALE GENOMIC DNA]</scope>
    <source>
        <strain evidence="4">ATCC 700492 / JCM 21426 / NBRC 103028 / MMB-1</strain>
    </source>
</reference>
<dbReference type="Pfam" id="PF18065">
    <property type="entry name" value="PatG_C"/>
    <property type="match status" value="1"/>
</dbReference>
<evidence type="ECO:0000313" key="4">
    <source>
        <dbReference type="Proteomes" id="UP000001062"/>
    </source>
</evidence>
<dbReference type="STRING" id="717774.Marme_2707"/>